<dbReference type="Gene3D" id="1.20.1510.10">
    <property type="entry name" value="Cation efflux protein transmembrane domain"/>
    <property type="match status" value="1"/>
</dbReference>
<feature type="transmembrane region" description="Helical" evidence="7">
    <location>
        <begin position="151"/>
        <end position="169"/>
    </location>
</feature>
<dbReference type="GO" id="GO:0006882">
    <property type="term" value="P:intracellular zinc ion homeostasis"/>
    <property type="evidence" value="ECO:0007669"/>
    <property type="project" value="TreeGrafter"/>
</dbReference>
<organism evidence="10 11">
    <name type="scientific">Pararhizobium mangrovi</name>
    <dbReference type="NCBI Taxonomy" id="2590452"/>
    <lineage>
        <taxon>Bacteria</taxon>
        <taxon>Pseudomonadati</taxon>
        <taxon>Pseudomonadota</taxon>
        <taxon>Alphaproteobacteria</taxon>
        <taxon>Hyphomicrobiales</taxon>
        <taxon>Rhizobiaceae</taxon>
        <taxon>Rhizobium/Agrobacterium group</taxon>
        <taxon>Pararhizobium</taxon>
    </lineage>
</organism>
<proteinExistence type="inferred from homology"/>
<feature type="transmembrane region" description="Helical" evidence="7">
    <location>
        <begin position="73"/>
        <end position="91"/>
    </location>
</feature>
<dbReference type="Pfam" id="PF01545">
    <property type="entry name" value="Cation_efflux"/>
    <property type="match status" value="1"/>
</dbReference>
<dbReference type="SUPFAM" id="SSF161111">
    <property type="entry name" value="Cation efflux protein transmembrane domain-like"/>
    <property type="match status" value="1"/>
</dbReference>
<keyword evidence="5 7" id="KW-1133">Transmembrane helix</keyword>
<dbReference type="Gene3D" id="3.30.70.1350">
    <property type="entry name" value="Cation efflux protein, cytoplasmic domain"/>
    <property type="match status" value="1"/>
</dbReference>
<evidence type="ECO:0000313" key="11">
    <source>
        <dbReference type="Proteomes" id="UP000320314"/>
    </source>
</evidence>
<comment type="subcellular location">
    <subcellularLocation>
        <location evidence="1">Membrane</location>
        <topology evidence="1">Multi-pass membrane protein</topology>
    </subcellularLocation>
</comment>
<keyword evidence="3" id="KW-0813">Transport</keyword>
<gene>
    <name evidence="10" type="ORF">FJU11_03560</name>
</gene>
<evidence type="ECO:0000256" key="4">
    <source>
        <dbReference type="ARBA" id="ARBA00022692"/>
    </source>
</evidence>
<feature type="transmembrane region" description="Helical" evidence="7">
    <location>
        <begin position="5"/>
        <end position="24"/>
    </location>
</feature>
<dbReference type="GO" id="GO:0015086">
    <property type="term" value="F:cadmium ion transmembrane transporter activity"/>
    <property type="evidence" value="ECO:0007669"/>
    <property type="project" value="TreeGrafter"/>
</dbReference>
<dbReference type="InterPro" id="IPR002524">
    <property type="entry name" value="Cation_efflux"/>
</dbReference>
<dbReference type="EMBL" id="VHLH01000004">
    <property type="protein sequence ID" value="TPW31382.1"/>
    <property type="molecule type" value="Genomic_DNA"/>
</dbReference>
<evidence type="ECO:0000259" key="9">
    <source>
        <dbReference type="Pfam" id="PF16916"/>
    </source>
</evidence>
<feature type="transmembrane region" description="Helical" evidence="7">
    <location>
        <begin position="30"/>
        <end position="53"/>
    </location>
</feature>
<dbReference type="NCBIfam" id="TIGR01297">
    <property type="entry name" value="CDF"/>
    <property type="match status" value="1"/>
</dbReference>
<sequence>MVERLALYSIPIALVVLALKVLAWRLTGSVALFSDALETIVNVVAATAAYAAVRYSRKPADAGHHFGHYKAEYVSAVLEGVLIVVAALLIAREALADITSPAMPGTPWLGLAINAFGGIINAVWAMTLIRLGTKHNSPAVVADGRHLYTDVLTSIGVIVGLALAVTTGWAVLDPLLALIVAVNIVWEGWRVISSSLNGLMDQAMDPGDIDELKTIIADHAEGSLGVHDLKTRVAGPATFIDFHMVAPRHMSVAEAHAICDRLENAIKAFVPGASIAIHIEPRGEAEHGIRVRL</sequence>
<dbReference type="PANTHER" id="PTHR43840">
    <property type="entry name" value="MITOCHONDRIAL METAL TRANSPORTER 1-RELATED"/>
    <property type="match status" value="1"/>
</dbReference>
<dbReference type="InterPro" id="IPR036837">
    <property type="entry name" value="Cation_efflux_CTD_sf"/>
</dbReference>
<evidence type="ECO:0000259" key="8">
    <source>
        <dbReference type="Pfam" id="PF01545"/>
    </source>
</evidence>
<reference evidence="10 11" key="1">
    <citation type="submission" date="2019-06" db="EMBL/GenBank/DDBJ databases">
        <authorList>
            <person name="Li M."/>
        </authorList>
    </citation>
    <scope>NUCLEOTIDE SEQUENCE [LARGE SCALE GENOMIC DNA]</scope>
    <source>
        <strain evidence="10 11">BGMRC6574</strain>
    </source>
</reference>
<accession>A0A506UAC0</accession>
<dbReference type="InterPro" id="IPR027470">
    <property type="entry name" value="Cation_efflux_CTD"/>
</dbReference>
<protein>
    <submittedName>
        <fullName evidence="10">Cation transporter</fullName>
    </submittedName>
</protein>
<evidence type="ECO:0000256" key="1">
    <source>
        <dbReference type="ARBA" id="ARBA00004141"/>
    </source>
</evidence>
<dbReference type="InterPro" id="IPR050291">
    <property type="entry name" value="CDF_Transporter"/>
</dbReference>
<feature type="transmembrane region" description="Helical" evidence="7">
    <location>
        <begin position="111"/>
        <end position="131"/>
    </location>
</feature>
<name>A0A506UAC0_9HYPH</name>
<feature type="domain" description="Cation efflux protein transmembrane" evidence="8">
    <location>
        <begin position="7"/>
        <end position="200"/>
    </location>
</feature>
<evidence type="ECO:0000313" key="10">
    <source>
        <dbReference type="EMBL" id="TPW31382.1"/>
    </source>
</evidence>
<keyword evidence="4 7" id="KW-0812">Transmembrane</keyword>
<keyword evidence="11" id="KW-1185">Reference proteome</keyword>
<evidence type="ECO:0000256" key="2">
    <source>
        <dbReference type="ARBA" id="ARBA00008114"/>
    </source>
</evidence>
<dbReference type="PANTHER" id="PTHR43840:SF15">
    <property type="entry name" value="MITOCHONDRIAL METAL TRANSPORTER 1-RELATED"/>
    <property type="match status" value="1"/>
</dbReference>
<dbReference type="GO" id="GO:0015093">
    <property type="term" value="F:ferrous iron transmembrane transporter activity"/>
    <property type="evidence" value="ECO:0007669"/>
    <property type="project" value="TreeGrafter"/>
</dbReference>
<dbReference type="AlphaFoldDB" id="A0A506UAC0"/>
<comment type="caution">
    <text evidence="10">The sequence shown here is derived from an EMBL/GenBank/DDBJ whole genome shotgun (WGS) entry which is preliminary data.</text>
</comment>
<evidence type="ECO:0000256" key="5">
    <source>
        <dbReference type="ARBA" id="ARBA00022989"/>
    </source>
</evidence>
<dbReference type="InterPro" id="IPR058533">
    <property type="entry name" value="Cation_efflux_TM"/>
</dbReference>
<dbReference type="Pfam" id="PF16916">
    <property type="entry name" value="ZT_dimer"/>
    <property type="match status" value="1"/>
</dbReference>
<feature type="domain" description="Cation efflux protein cytoplasmic" evidence="9">
    <location>
        <begin position="206"/>
        <end position="281"/>
    </location>
</feature>
<dbReference type="InterPro" id="IPR027469">
    <property type="entry name" value="Cation_efflux_TMD_sf"/>
</dbReference>
<evidence type="ECO:0000256" key="7">
    <source>
        <dbReference type="SAM" id="Phobius"/>
    </source>
</evidence>
<dbReference type="SUPFAM" id="SSF160240">
    <property type="entry name" value="Cation efflux protein cytoplasmic domain-like"/>
    <property type="match status" value="1"/>
</dbReference>
<comment type="similarity">
    <text evidence="2">Belongs to the cation diffusion facilitator (CDF) transporter (TC 2.A.4) family.</text>
</comment>
<evidence type="ECO:0000256" key="6">
    <source>
        <dbReference type="ARBA" id="ARBA00023136"/>
    </source>
</evidence>
<keyword evidence="6 7" id="KW-0472">Membrane</keyword>
<evidence type="ECO:0000256" key="3">
    <source>
        <dbReference type="ARBA" id="ARBA00022448"/>
    </source>
</evidence>
<dbReference type="GO" id="GO:0005886">
    <property type="term" value="C:plasma membrane"/>
    <property type="evidence" value="ECO:0007669"/>
    <property type="project" value="TreeGrafter"/>
</dbReference>
<dbReference type="Proteomes" id="UP000320314">
    <property type="component" value="Unassembled WGS sequence"/>
</dbReference>
<dbReference type="OrthoDB" id="9806522at2"/>
<dbReference type="GO" id="GO:0015341">
    <property type="term" value="F:zinc efflux antiporter activity"/>
    <property type="evidence" value="ECO:0007669"/>
    <property type="project" value="TreeGrafter"/>
</dbReference>